<dbReference type="CDD" id="cd03753">
    <property type="entry name" value="proteasome_alpha_type_5"/>
    <property type="match status" value="1"/>
</dbReference>
<dbReference type="GO" id="GO:0005886">
    <property type="term" value="C:plasma membrane"/>
    <property type="evidence" value="ECO:0007669"/>
    <property type="project" value="UniProtKB-SubCell"/>
</dbReference>
<keyword evidence="16 36" id="KW-0647">Proteasome</keyword>
<feature type="compositionally biased region" description="Polar residues" evidence="37">
    <location>
        <begin position="914"/>
        <end position="926"/>
    </location>
</feature>
<dbReference type="InterPro" id="IPR029055">
    <property type="entry name" value="Ntn_hydrolases_N"/>
</dbReference>
<keyword evidence="7" id="KW-1003">Cell membrane</keyword>
<evidence type="ECO:0000256" key="27">
    <source>
        <dbReference type="ARBA" id="ARBA00023319"/>
    </source>
</evidence>
<dbReference type="GO" id="GO:0005765">
    <property type="term" value="C:lysosomal membrane"/>
    <property type="evidence" value="ECO:0007669"/>
    <property type="project" value="UniProtKB-SubCell"/>
</dbReference>
<dbReference type="GO" id="GO:0005789">
    <property type="term" value="C:endoplasmic reticulum membrane"/>
    <property type="evidence" value="ECO:0007669"/>
    <property type="project" value="UniProtKB-SubCell"/>
</dbReference>
<evidence type="ECO:0000256" key="14">
    <source>
        <dbReference type="ARBA" id="ARBA00022753"/>
    </source>
</evidence>
<dbReference type="eggNOG" id="KOG3511">
    <property type="taxonomic scope" value="Eukaryota"/>
</dbReference>
<evidence type="ECO:0000256" key="9">
    <source>
        <dbReference type="ARBA" id="ARBA00022490"/>
    </source>
</evidence>
<evidence type="ECO:0000256" key="20">
    <source>
        <dbReference type="ARBA" id="ARBA00023139"/>
    </source>
</evidence>
<dbReference type="InterPro" id="IPR003961">
    <property type="entry name" value="FN3_dom"/>
</dbReference>
<keyword evidence="24" id="KW-0458">Lysosome</keyword>
<dbReference type="GO" id="GO:0005829">
    <property type="term" value="C:cytosol"/>
    <property type="evidence" value="ECO:0007669"/>
    <property type="project" value="GOC"/>
</dbReference>
<dbReference type="Gene3D" id="3.30.60.270">
    <property type="match status" value="1"/>
</dbReference>
<dbReference type="FunFam" id="2.60.40.10:FF:000062">
    <property type="entry name" value="Myosin-binding protein C, slow type"/>
    <property type="match status" value="1"/>
</dbReference>
<dbReference type="InterPro" id="IPR013098">
    <property type="entry name" value="Ig_I-set"/>
</dbReference>
<feature type="domain" description="Ig-like" evidence="39">
    <location>
        <begin position="1092"/>
        <end position="1176"/>
    </location>
</feature>
<dbReference type="PROSITE" id="PS50853">
    <property type="entry name" value="FN3"/>
    <property type="match status" value="1"/>
</dbReference>
<sequence length="1190" mass="131290">RGVNTFSPEGRLFQVEYAIEAIKLGSTAIGIQTSEGVCLAVEKRITSPLMEPSSIEKIVEIDAHIGCAMSGLIADAKTLIDKARVETQNHWFTYNETMTVESVTQAVSNLALQFGEEDADPGAMSRPFGVALLFGGVDEKGPQLFHMDPSGTFVQCDARAIGSASEGAQSSLQEVYHKLATVQPGQNFHMFTKEELEEHVFDDLSGSVSLSWVGDSTGVILVLTTFQVPLVIVSFGQSKLYRSEDYGKNFKDITNLINNTFIRTEFGMAIGPENSGKVILTAEVSGGSRGGRVFRSSDFARNFVQTDLPFHPLTQMLYSPQNSDYLLALSTENGLWVSKNFGEKWEEIHKAVCLAKWGSDNIIFFTTYVNGSCKADLGALELWRTSDLGKTFKTIGVKIYSFGLGGRFLFASVMADKDTTRRIHVSTDQGDTWSMAQLPSVGQEQFYSILAANDDMVFMHVDEPGDTGFGTIFTSDDRGIVYSKSLDRHLYTTTGGETDFTNVTSLRGVYITSMLSEDNSIQSMITFDQGGRWEHLQKPENSKCDATAKNKNECSLHIHASYSISQKLNVPMAPLSEPNAVGIVIAHGSVGDAISVMVPDVYISDDGGYSWAKMLEGPHYYTILDSGGIIVAIEHSNRPINVIKFSTDEGQCWQSYVFTQEPIYFTGLASEPGARSMNISIWGFTESFITRQWVSYTVDFKDILERNCEEDDYTTWLAHSTDPGDYKDGCILGYKEQFLRLRKSSVCQNGNFKSVLVDSCSDFGYFRPENASECVEQPELKGHELEFCLYGKEEHLTTNGYRKIPGDRCQGGMNPAREVKDLKKKCTSNFLNPKKQNSKSNSVPIILAIVGLMLVTVVAGVLIVKKYVCGGRFLVHRYSVLQQHAEADGVDALDTASHAKSGYHDDSDEGKPKPQTTWTHNGSALDNSRVSVRNGEQDSILFIREAQRADSGCYQLCVQLGGLQATATINILVIEKPGPPQSIKLVDVWGSNATLEWTPPQDTGNTALLGYTVQKADKKSGLWFTVLEHYHRTSCIVSDLIVGNSYAFRVFAENQCGLSETAPVTADLAYIQKADTVYKTKGFAQRDLSEAPRFTQPLVDCTTITGYDTQLFCCVRASPRPKIIWLKNKMDLQGNPKYRALSHLGICSLEIRKPSPFDGGIYTCKAINALGEASVDCRVDVKGKDRRIST</sequence>
<comment type="subcellular location">
    <subcellularLocation>
        <location evidence="28">Cell membrane</location>
        <topology evidence="28">Single-pass type I membrane protein</topology>
        <orientation evidence="28">Extracellular side</orientation>
    </subcellularLocation>
    <subcellularLocation>
        <location evidence="2">Cytoplasm</location>
        <location evidence="2">Myofibril</location>
        <location evidence="2">Sarcomere</location>
    </subcellularLocation>
    <subcellularLocation>
        <location evidence="1">Endoplasmic reticulum membrane</location>
        <topology evidence="1">Single-pass type I membrane protein</topology>
    </subcellularLocation>
    <subcellularLocation>
        <location evidence="4">Endosome membrane</location>
        <topology evidence="4">Single-pass type I membrane protein</topology>
    </subcellularLocation>
    <subcellularLocation>
        <location evidence="32">Golgi apparatus</location>
        <location evidence="32">Golgi stack membrane</location>
        <topology evidence="32">Single-pass type I membrane protein</topology>
    </subcellularLocation>
    <subcellularLocation>
        <location evidence="3">Lysosome membrane</location>
        <topology evidence="3">Single-pass type I membrane protein</topology>
    </subcellularLocation>
    <subcellularLocation>
        <location evidence="30">Nucleus membrane</location>
        <topology evidence="30">Single-pass type I membrane protein</topology>
    </subcellularLocation>
</comment>
<keyword evidence="17 38" id="KW-1133">Transmembrane helix</keyword>
<dbReference type="GO" id="GO:0032580">
    <property type="term" value="C:Golgi cisterna membrane"/>
    <property type="evidence" value="ECO:0007669"/>
    <property type="project" value="UniProtKB-SubCell"/>
</dbReference>
<feature type="compositionally biased region" description="Basic and acidic residues" evidence="37">
    <location>
        <begin position="902"/>
        <end position="912"/>
    </location>
</feature>
<dbReference type="PANTHER" id="PTHR12106">
    <property type="entry name" value="SORTILIN RELATED"/>
    <property type="match status" value="1"/>
</dbReference>
<evidence type="ECO:0000256" key="22">
    <source>
        <dbReference type="ARBA" id="ARBA00023170"/>
    </source>
</evidence>
<evidence type="ECO:0000256" key="16">
    <source>
        <dbReference type="ARBA" id="ARBA00022942"/>
    </source>
</evidence>
<dbReference type="FunFam" id="2.60.40.10:FF:000031">
    <property type="entry name" value="Myosin-binding protein C, slow type"/>
    <property type="match status" value="1"/>
</dbReference>
<dbReference type="Pfam" id="PF10584">
    <property type="entry name" value="Proteasome_A_N"/>
    <property type="match status" value="1"/>
</dbReference>
<evidence type="ECO:0000256" key="23">
    <source>
        <dbReference type="ARBA" id="ARBA00023180"/>
    </source>
</evidence>
<dbReference type="CDD" id="cd15482">
    <property type="entry name" value="Sialidase_non-viral"/>
    <property type="match status" value="1"/>
</dbReference>
<dbReference type="InterPro" id="IPR031778">
    <property type="entry name" value="Sortilin_N"/>
</dbReference>
<evidence type="ECO:0000256" key="7">
    <source>
        <dbReference type="ARBA" id="ARBA00022475"/>
    </source>
</evidence>
<feature type="region of interest" description="Disordered" evidence="37">
    <location>
        <begin position="898"/>
        <end position="926"/>
    </location>
</feature>
<keyword evidence="9" id="KW-0963">Cytoplasm</keyword>
<evidence type="ECO:0000256" key="36">
    <source>
        <dbReference type="PROSITE-ProRule" id="PRU00808"/>
    </source>
</evidence>
<evidence type="ECO:0000256" key="29">
    <source>
        <dbReference type="ARBA" id="ARBA00038352"/>
    </source>
</evidence>
<evidence type="ECO:0000256" key="10">
    <source>
        <dbReference type="ARBA" id="ARBA00022553"/>
    </source>
</evidence>
<evidence type="ECO:0000256" key="6">
    <source>
        <dbReference type="ARBA" id="ARBA00022448"/>
    </source>
</evidence>
<feature type="non-terminal residue" evidence="41">
    <location>
        <position position="1"/>
    </location>
</feature>
<evidence type="ECO:0000256" key="15">
    <source>
        <dbReference type="ARBA" id="ARBA00022824"/>
    </source>
</evidence>
<evidence type="ECO:0000313" key="42">
    <source>
        <dbReference type="Proteomes" id="UP000001075"/>
    </source>
</evidence>
<evidence type="ECO:0000256" key="3">
    <source>
        <dbReference type="ARBA" id="ARBA00004352"/>
    </source>
</evidence>
<dbReference type="GO" id="GO:0030017">
    <property type="term" value="C:sarcomere"/>
    <property type="evidence" value="ECO:0007669"/>
    <property type="project" value="UniProtKB-SubCell"/>
</dbReference>
<keyword evidence="13" id="KW-0677">Repeat</keyword>
<dbReference type="Pfam" id="PF00041">
    <property type="entry name" value="fn3"/>
    <property type="match status" value="1"/>
</dbReference>
<dbReference type="PROSITE" id="PS51475">
    <property type="entry name" value="PROTEASOME_ALPHA_2"/>
    <property type="match status" value="1"/>
</dbReference>
<dbReference type="InterPro" id="IPR023332">
    <property type="entry name" value="Proteasome_alpha-type"/>
</dbReference>
<keyword evidence="20" id="KW-0564">Palmitate</keyword>
<dbReference type="InterPro" id="IPR036116">
    <property type="entry name" value="FN3_sf"/>
</dbReference>
<keyword evidence="23" id="KW-0325">Glycoprotein</keyword>
<evidence type="ECO:0000256" key="5">
    <source>
        <dbReference type="ARBA" id="ARBA00021343"/>
    </source>
</evidence>
<dbReference type="GO" id="GO:0031965">
    <property type="term" value="C:nuclear membrane"/>
    <property type="evidence" value="ECO:0007669"/>
    <property type="project" value="UniProtKB-SubCell"/>
</dbReference>
<name>G3I7A8_CRIGR</name>
<dbReference type="STRING" id="10029.G3I7A8"/>
<accession>G3I7A8</accession>
<dbReference type="SMART" id="SM00602">
    <property type="entry name" value="VPS10"/>
    <property type="match status" value="1"/>
</dbReference>
<keyword evidence="6" id="KW-0813">Transport</keyword>
<evidence type="ECO:0000256" key="37">
    <source>
        <dbReference type="SAM" id="MobiDB-lite"/>
    </source>
</evidence>
<keyword evidence="15" id="KW-0256">Endoplasmic reticulum</keyword>
<dbReference type="Pfam" id="PF15902">
    <property type="entry name" value="Sortilin-Vps10"/>
    <property type="match status" value="1"/>
</dbReference>
<evidence type="ECO:0000256" key="4">
    <source>
        <dbReference type="ARBA" id="ARBA00004530"/>
    </source>
</evidence>
<evidence type="ECO:0000256" key="1">
    <source>
        <dbReference type="ARBA" id="ARBA00004115"/>
    </source>
</evidence>
<proteinExistence type="inferred from homology"/>
<evidence type="ECO:0000256" key="30">
    <source>
        <dbReference type="ARBA" id="ARBA00046292"/>
    </source>
</evidence>
<dbReference type="FunFam" id="3.30.60.270:FF:000004">
    <property type="entry name" value="Sortilin"/>
    <property type="match status" value="1"/>
</dbReference>
<keyword evidence="21" id="KW-1015">Disulfide bond</keyword>
<dbReference type="Gene3D" id="2.130.10.10">
    <property type="entry name" value="YVTN repeat-like/Quinoprotein amine dehydrogenase"/>
    <property type="match status" value="2"/>
</dbReference>
<dbReference type="InterPro" id="IPR006581">
    <property type="entry name" value="VPS10"/>
</dbReference>
<dbReference type="PROSITE" id="PS50835">
    <property type="entry name" value="IG_LIKE"/>
    <property type="match status" value="1"/>
</dbReference>
<dbReference type="GO" id="GO:0016050">
    <property type="term" value="P:vesicle organization"/>
    <property type="evidence" value="ECO:0007669"/>
    <property type="project" value="TreeGrafter"/>
</dbReference>
<dbReference type="InterPro" id="IPR007110">
    <property type="entry name" value="Ig-like_dom"/>
</dbReference>
<evidence type="ECO:0000256" key="13">
    <source>
        <dbReference type="ARBA" id="ARBA00022737"/>
    </source>
</evidence>
<evidence type="ECO:0000259" key="40">
    <source>
        <dbReference type="PROSITE" id="PS50853"/>
    </source>
</evidence>
<dbReference type="Pfam" id="PF15901">
    <property type="entry name" value="Sortilin_C"/>
    <property type="match status" value="1"/>
</dbReference>
<feature type="domain" description="Fibronectin type-III" evidence="40">
    <location>
        <begin position="979"/>
        <end position="1074"/>
    </location>
</feature>
<protein>
    <recommendedName>
        <fullName evidence="35">Myosin-binding protein H-like</fullName>
    </recommendedName>
    <alternativeName>
        <fullName evidence="5">Proteasome subunit alpha type-5</fullName>
    </alternativeName>
    <alternativeName>
        <fullName evidence="34">Sortilin</fullName>
    </alternativeName>
</protein>
<dbReference type="InterPro" id="IPR015943">
    <property type="entry name" value="WD40/YVTN_repeat-like_dom_sf"/>
</dbReference>
<dbReference type="AlphaFoldDB" id="G3I7A8"/>
<dbReference type="GO" id="GO:0036379">
    <property type="term" value="C:myofilament"/>
    <property type="evidence" value="ECO:0007669"/>
    <property type="project" value="UniProtKB-ARBA"/>
</dbReference>
<keyword evidence="25" id="KW-0539">Nucleus</keyword>
<keyword evidence="10" id="KW-0597">Phosphoprotein</keyword>
<evidence type="ECO:0000256" key="31">
    <source>
        <dbReference type="ARBA" id="ARBA00059357"/>
    </source>
</evidence>
<keyword evidence="22" id="KW-0675">Receptor</keyword>
<feature type="transmembrane region" description="Helical" evidence="38">
    <location>
        <begin position="843"/>
        <end position="864"/>
    </location>
</feature>
<dbReference type="SMART" id="SM00060">
    <property type="entry name" value="FN3"/>
    <property type="match status" value="1"/>
</dbReference>
<dbReference type="SMART" id="SM00408">
    <property type="entry name" value="IGc2"/>
    <property type="match status" value="2"/>
</dbReference>
<evidence type="ECO:0000256" key="18">
    <source>
        <dbReference type="ARBA" id="ARBA00023034"/>
    </source>
</evidence>
<dbReference type="InParanoid" id="G3I7A8"/>
<dbReference type="SMART" id="SM00948">
    <property type="entry name" value="Proteasome_A_N"/>
    <property type="match status" value="1"/>
</dbReference>
<dbReference type="GO" id="GO:0019773">
    <property type="term" value="C:proteasome core complex, alpha-subunit complex"/>
    <property type="evidence" value="ECO:0007669"/>
    <property type="project" value="UniProtKB-UniRule"/>
</dbReference>
<dbReference type="CDD" id="cd00063">
    <property type="entry name" value="FN3"/>
    <property type="match status" value="1"/>
</dbReference>
<keyword evidence="8" id="KW-0488">Methylation</keyword>
<evidence type="ECO:0000256" key="28">
    <source>
        <dbReference type="ARBA" id="ARBA00037814"/>
    </source>
</evidence>
<dbReference type="MEROPS" id="T01.995"/>
<comment type="similarity">
    <text evidence="36">Belongs to the peptidase T1A family.</text>
</comment>
<dbReference type="FunCoup" id="G3I7A8">
    <property type="interactions" value="663"/>
</dbReference>
<comment type="similarity">
    <text evidence="29">Belongs to the immunoglobulin superfamily. MyBP family.</text>
</comment>
<evidence type="ECO:0000256" key="12">
    <source>
        <dbReference type="ARBA" id="ARBA00022729"/>
    </source>
</evidence>
<dbReference type="GO" id="GO:0006897">
    <property type="term" value="P:endocytosis"/>
    <property type="evidence" value="ECO:0007669"/>
    <property type="project" value="TreeGrafter"/>
</dbReference>
<organism evidence="41 42">
    <name type="scientific">Cricetulus griseus</name>
    <name type="common">Chinese hamster</name>
    <name type="synonym">Cricetulus barabensis griseus</name>
    <dbReference type="NCBI Taxonomy" id="10029"/>
    <lineage>
        <taxon>Eukaryota</taxon>
        <taxon>Metazoa</taxon>
        <taxon>Chordata</taxon>
        <taxon>Craniata</taxon>
        <taxon>Vertebrata</taxon>
        <taxon>Euteleostomi</taxon>
        <taxon>Mammalia</taxon>
        <taxon>Eutheria</taxon>
        <taxon>Euarchontoglires</taxon>
        <taxon>Glires</taxon>
        <taxon>Rodentia</taxon>
        <taxon>Myomorpha</taxon>
        <taxon>Muroidea</taxon>
        <taxon>Cricetidae</taxon>
        <taxon>Cricetinae</taxon>
        <taxon>Cricetulus</taxon>
    </lineage>
</organism>
<dbReference type="InterPro" id="IPR050310">
    <property type="entry name" value="VPS10-sortilin"/>
</dbReference>
<evidence type="ECO:0000256" key="8">
    <source>
        <dbReference type="ARBA" id="ARBA00022481"/>
    </source>
</evidence>
<dbReference type="Gene3D" id="3.60.20.10">
    <property type="entry name" value="Glutamine Phosphoribosylpyrophosphate, subunit 1, domain 1"/>
    <property type="match status" value="1"/>
</dbReference>
<evidence type="ECO:0000256" key="24">
    <source>
        <dbReference type="ARBA" id="ARBA00023228"/>
    </source>
</evidence>
<dbReference type="GO" id="GO:0043161">
    <property type="term" value="P:proteasome-mediated ubiquitin-dependent protein catabolic process"/>
    <property type="evidence" value="ECO:0007669"/>
    <property type="project" value="InterPro"/>
</dbReference>
<dbReference type="InterPro" id="IPR003598">
    <property type="entry name" value="Ig_sub2"/>
</dbReference>
<dbReference type="SUPFAM" id="SSF110296">
    <property type="entry name" value="Oligoxyloglucan reducing end-specific cellobiohydrolase"/>
    <property type="match status" value="2"/>
</dbReference>
<dbReference type="SUPFAM" id="SSF56235">
    <property type="entry name" value="N-terminal nucleophile aminohydrolases (Ntn hydrolases)"/>
    <property type="match status" value="1"/>
</dbReference>
<evidence type="ECO:0000256" key="35">
    <source>
        <dbReference type="ARBA" id="ARBA00071003"/>
    </source>
</evidence>
<dbReference type="Pfam" id="PF00227">
    <property type="entry name" value="Proteasome"/>
    <property type="match status" value="1"/>
</dbReference>
<reference evidence="42" key="1">
    <citation type="journal article" date="2011" name="Nat. Biotechnol.">
        <title>The genomic sequence of the Chinese hamster ovary (CHO)-K1 cell line.</title>
        <authorList>
            <person name="Xu X."/>
            <person name="Nagarajan H."/>
            <person name="Lewis N.E."/>
            <person name="Pan S."/>
            <person name="Cai Z."/>
            <person name="Liu X."/>
            <person name="Chen W."/>
            <person name="Xie M."/>
            <person name="Wang W."/>
            <person name="Hammond S."/>
            <person name="Andersen M.R."/>
            <person name="Neff N."/>
            <person name="Passarelli B."/>
            <person name="Koh W."/>
            <person name="Fan H.C."/>
            <person name="Wang J."/>
            <person name="Gui Y."/>
            <person name="Lee K.H."/>
            <person name="Betenbaugh M.J."/>
            <person name="Quake S.R."/>
            <person name="Famili I."/>
            <person name="Palsson B.O."/>
            <person name="Wang J."/>
        </authorList>
    </citation>
    <scope>NUCLEOTIDE SEQUENCE [LARGE SCALE GENOMIC DNA]</scope>
    <source>
        <strain evidence="42">CHO K1 cell line</strain>
    </source>
</reference>
<dbReference type="PaxDb" id="10029-XP_007624639.1"/>
<evidence type="ECO:0000256" key="17">
    <source>
        <dbReference type="ARBA" id="ARBA00022989"/>
    </source>
</evidence>
<dbReference type="InterPro" id="IPR013783">
    <property type="entry name" value="Ig-like_fold"/>
</dbReference>
<evidence type="ECO:0000256" key="11">
    <source>
        <dbReference type="ARBA" id="ARBA00022692"/>
    </source>
</evidence>
<evidence type="ECO:0000256" key="19">
    <source>
        <dbReference type="ARBA" id="ARBA00023136"/>
    </source>
</evidence>
<evidence type="ECO:0000256" key="38">
    <source>
        <dbReference type="SAM" id="Phobius"/>
    </source>
</evidence>
<keyword evidence="27" id="KW-0393">Immunoglobulin domain</keyword>
<comment type="similarity">
    <text evidence="33">Belongs to the VPS10-related sortilin family. SORT1 subfamily.</text>
</comment>
<dbReference type="InterPro" id="IPR031777">
    <property type="entry name" value="Sortilin_C"/>
</dbReference>
<dbReference type="EMBL" id="JH001418">
    <property type="protein sequence ID" value="EGW10027.1"/>
    <property type="molecule type" value="Genomic_DNA"/>
</dbReference>
<dbReference type="FunFam" id="2.60.40.10:FF:000977">
    <property type="entry name" value="Myosin binding protein H like"/>
    <property type="match status" value="1"/>
</dbReference>
<dbReference type="Gene3D" id="2.60.40.10">
    <property type="entry name" value="Immunoglobulins"/>
    <property type="match status" value="3"/>
</dbReference>
<dbReference type="GO" id="GO:0006895">
    <property type="term" value="P:Golgi to endosome transport"/>
    <property type="evidence" value="ECO:0007669"/>
    <property type="project" value="TreeGrafter"/>
</dbReference>
<evidence type="ECO:0000256" key="2">
    <source>
        <dbReference type="ARBA" id="ARBA00004204"/>
    </source>
</evidence>
<dbReference type="Pfam" id="PF07679">
    <property type="entry name" value="I-set"/>
    <property type="match status" value="2"/>
</dbReference>
<keyword evidence="12" id="KW-0732">Signal</keyword>
<dbReference type="FunFam" id="3.60.20.10:FF:000054">
    <property type="entry name" value="Proteasome subunit alpha type"/>
    <property type="match status" value="1"/>
</dbReference>
<evidence type="ECO:0000256" key="33">
    <source>
        <dbReference type="ARBA" id="ARBA00061605"/>
    </source>
</evidence>
<dbReference type="FunFam" id="2.130.10.10:FF:000802">
    <property type="entry name" value="Sortilin"/>
    <property type="match status" value="1"/>
</dbReference>
<dbReference type="Gene3D" id="2.10.70.80">
    <property type="match status" value="1"/>
</dbReference>
<evidence type="ECO:0000259" key="39">
    <source>
        <dbReference type="PROSITE" id="PS50835"/>
    </source>
</evidence>
<dbReference type="InterPro" id="IPR036179">
    <property type="entry name" value="Ig-like_dom_sf"/>
</dbReference>
<evidence type="ECO:0000256" key="26">
    <source>
        <dbReference type="ARBA" id="ARBA00023288"/>
    </source>
</evidence>
<evidence type="ECO:0000256" key="25">
    <source>
        <dbReference type="ARBA" id="ARBA00023242"/>
    </source>
</evidence>
<keyword evidence="26" id="KW-0449">Lipoprotein</keyword>
<dbReference type="SUPFAM" id="SSF48726">
    <property type="entry name" value="Immunoglobulin"/>
    <property type="match status" value="2"/>
</dbReference>
<gene>
    <name evidence="41" type="ORF">I79_019395</name>
</gene>
<evidence type="ECO:0000256" key="32">
    <source>
        <dbReference type="ARBA" id="ARBA00060431"/>
    </source>
</evidence>
<dbReference type="PANTHER" id="PTHR12106:SF23">
    <property type="entry name" value="SORTILIN"/>
    <property type="match status" value="1"/>
</dbReference>
<dbReference type="InterPro" id="IPR033812">
    <property type="entry name" value="Proteasome_alpha_type_5"/>
</dbReference>
<keyword evidence="18" id="KW-0333">Golgi apparatus</keyword>
<dbReference type="GO" id="GO:0010008">
    <property type="term" value="C:endosome membrane"/>
    <property type="evidence" value="ECO:0007669"/>
    <property type="project" value="UniProtKB-SubCell"/>
</dbReference>
<dbReference type="SUPFAM" id="SSF49265">
    <property type="entry name" value="Fibronectin type III"/>
    <property type="match status" value="1"/>
</dbReference>
<keyword evidence="19 38" id="KW-0472">Membrane</keyword>
<dbReference type="InterPro" id="IPR001353">
    <property type="entry name" value="Proteasome_sua/b"/>
</dbReference>
<evidence type="ECO:0000256" key="21">
    <source>
        <dbReference type="ARBA" id="ARBA00023157"/>
    </source>
</evidence>
<dbReference type="InterPro" id="IPR000426">
    <property type="entry name" value="Proteasome_asu_N"/>
</dbReference>
<comment type="function">
    <text evidence="31">Myosin-binding protein which plays a role in cardiac function. Seems to regulate conduction in the atria and ventricular conduction systems.</text>
</comment>
<keyword evidence="14" id="KW-0967">Endosome</keyword>
<evidence type="ECO:0000313" key="41">
    <source>
        <dbReference type="EMBL" id="EGW10027.1"/>
    </source>
</evidence>
<dbReference type="Proteomes" id="UP000001075">
    <property type="component" value="Unassembled WGS sequence"/>
</dbReference>
<keyword evidence="11 38" id="KW-0812">Transmembrane</keyword>
<evidence type="ECO:0000256" key="34">
    <source>
        <dbReference type="ARBA" id="ARBA00068731"/>
    </source>
</evidence>